<dbReference type="AlphaFoldDB" id="A0A0S4KPH2"/>
<dbReference type="InterPro" id="IPR025420">
    <property type="entry name" value="DUF4143"/>
</dbReference>
<evidence type="ECO:0000259" key="1">
    <source>
        <dbReference type="Pfam" id="PF13173"/>
    </source>
</evidence>
<dbReference type="KEGG" id="nio:NITINOP_1348"/>
<accession>A0A0S4KPH2</accession>
<evidence type="ECO:0000259" key="2">
    <source>
        <dbReference type="Pfam" id="PF13635"/>
    </source>
</evidence>
<dbReference type="EMBL" id="LN885086">
    <property type="protein sequence ID" value="CUQ66323.1"/>
    <property type="molecule type" value="Genomic_DNA"/>
</dbReference>
<dbReference type="SUPFAM" id="SSF52540">
    <property type="entry name" value="P-loop containing nucleoside triphosphate hydrolases"/>
    <property type="match status" value="1"/>
</dbReference>
<dbReference type="RefSeq" id="WP_062484303.1">
    <property type="nucleotide sequence ID" value="NZ_LN885086.1"/>
</dbReference>
<evidence type="ECO:0000313" key="4">
    <source>
        <dbReference type="Proteomes" id="UP000066284"/>
    </source>
</evidence>
<feature type="domain" description="AAA" evidence="1">
    <location>
        <begin position="16"/>
        <end position="132"/>
    </location>
</feature>
<keyword evidence="4" id="KW-1185">Reference proteome</keyword>
<name>A0A0S4KPH2_9BACT</name>
<dbReference type="OrthoDB" id="9783412at2"/>
<dbReference type="Proteomes" id="UP000066284">
    <property type="component" value="Chromosome 1"/>
</dbReference>
<sequence length="378" mass="44109">MEVPRILDLPKLLATKSYFLFGPRQTGKTYMIRRQFPGAKYYNLHETDTFLKFNHAPHRLRQELTDKNKLVIIDEIQKLPLLLDEIQILIDERQVRFLLTGSSARSLKRKGLNLLGGRARTKRLHPLCFRELGQEFDLIKALDRGLLPSLYFSDSLYEDLQAYVGVYLKEEIAAEAVVRNLPAFSRFLTVAALCNGQMLNYSKIASDAQIPKSTVQEYFHILRDTLLGDDLPAWKRTEKRKPIATAKFYFFDIGIVRHLQRRRNLQEGSPEFGEAFEAYVHHELKTYCDYQGTLDLAYWRSTSNFEVDFILNDRTAIEVKAKAHVSERDLRGLYALREERLLKRYVAVSQETTPRRVNGIDVLPWRDFLVRLWEGEFS</sequence>
<dbReference type="PANTHER" id="PTHR43566:SF2">
    <property type="entry name" value="DUF4143 DOMAIN-CONTAINING PROTEIN"/>
    <property type="match status" value="1"/>
</dbReference>
<dbReference type="Pfam" id="PF13173">
    <property type="entry name" value="AAA_14"/>
    <property type="match status" value="1"/>
</dbReference>
<dbReference type="STRING" id="1715989.NITINOP_1348"/>
<dbReference type="Pfam" id="PF13635">
    <property type="entry name" value="DUF4143"/>
    <property type="match status" value="1"/>
</dbReference>
<proteinExistence type="predicted"/>
<feature type="domain" description="DUF4143" evidence="2">
    <location>
        <begin position="170"/>
        <end position="321"/>
    </location>
</feature>
<protein>
    <recommendedName>
        <fullName evidence="5">ATPase</fullName>
    </recommendedName>
</protein>
<organism evidence="3 4">
    <name type="scientific">Candidatus Nitrospira inopinata</name>
    <dbReference type="NCBI Taxonomy" id="1715989"/>
    <lineage>
        <taxon>Bacteria</taxon>
        <taxon>Pseudomonadati</taxon>
        <taxon>Nitrospirota</taxon>
        <taxon>Nitrospiria</taxon>
        <taxon>Nitrospirales</taxon>
        <taxon>Nitrospiraceae</taxon>
        <taxon>Nitrospira</taxon>
    </lineage>
</organism>
<dbReference type="InterPro" id="IPR041682">
    <property type="entry name" value="AAA_14"/>
</dbReference>
<gene>
    <name evidence="3" type="ORF">NITINOP_1348</name>
</gene>
<dbReference type="PANTHER" id="PTHR43566">
    <property type="entry name" value="CONSERVED PROTEIN"/>
    <property type="match status" value="1"/>
</dbReference>
<reference evidence="4" key="1">
    <citation type="submission" date="2015-09" db="EMBL/GenBank/DDBJ databases">
        <authorList>
            <person name="Daims H."/>
        </authorList>
    </citation>
    <scope>NUCLEOTIDE SEQUENCE [LARGE SCALE GENOMIC DNA]</scope>
</reference>
<evidence type="ECO:0008006" key="5">
    <source>
        <dbReference type="Google" id="ProtNLM"/>
    </source>
</evidence>
<dbReference type="InterPro" id="IPR027417">
    <property type="entry name" value="P-loop_NTPase"/>
</dbReference>
<evidence type="ECO:0000313" key="3">
    <source>
        <dbReference type="EMBL" id="CUQ66323.1"/>
    </source>
</evidence>